<keyword evidence="4 6" id="KW-0964">Secreted</keyword>
<evidence type="ECO:0000256" key="5">
    <source>
        <dbReference type="ARBA" id="ARBA00022729"/>
    </source>
</evidence>
<reference evidence="7 8" key="1">
    <citation type="submission" date="2019-01" db="EMBL/GenBank/DDBJ databases">
        <title>Sequencing of cultivated peanut Arachis hypogaea provides insights into genome evolution and oil improvement.</title>
        <authorList>
            <person name="Chen X."/>
        </authorList>
    </citation>
    <scope>NUCLEOTIDE SEQUENCE [LARGE SCALE GENOMIC DNA]</scope>
    <source>
        <strain evidence="8">cv. Fuhuasheng</strain>
        <tissue evidence="7">Leaves</tissue>
    </source>
</reference>
<dbReference type="InterPro" id="IPR010264">
    <property type="entry name" value="Self-incomp_S1"/>
</dbReference>
<comment type="subcellular location">
    <subcellularLocation>
        <location evidence="1 6">Secreted</location>
    </subcellularLocation>
</comment>
<dbReference type="PANTHER" id="PTHR31232:SF43">
    <property type="entry name" value="S-PROTEIN HOMOLOG 29-RELATED"/>
    <property type="match status" value="1"/>
</dbReference>
<dbReference type="GO" id="GO:0005576">
    <property type="term" value="C:extracellular region"/>
    <property type="evidence" value="ECO:0007669"/>
    <property type="project" value="UniProtKB-SubCell"/>
</dbReference>
<evidence type="ECO:0000313" key="8">
    <source>
        <dbReference type="Proteomes" id="UP000289738"/>
    </source>
</evidence>
<evidence type="ECO:0000256" key="3">
    <source>
        <dbReference type="ARBA" id="ARBA00022471"/>
    </source>
</evidence>
<evidence type="ECO:0000256" key="6">
    <source>
        <dbReference type="RuleBase" id="RU367044"/>
    </source>
</evidence>
<evidence type="ECO:0000256" key="1">
    <source>
        <dbReference type="ARBA" id="ARBA00004613"/>
    </source>
</evidence>
<comment type="similarity">
    <text evidence="2 6">Belongs to the plant self-incompatibility (S1) protein family.</text>
</comment>
<feature type="signal peptide" evidence="6">
    <location>
        <begin position="1"/>
        <end position="28"/>
    </location>
</feature>
<comment type="caution">
    <text evidence="7">The sequence shown here is derived from an EMBL/GenBank/DDBJ whole genome shotgun (WGS) entry which is preliminary data.</text>
</comment>
<name>A0A444YZ83_ARAHY</name>
<dbReference type="Pfam" id="PF05938">
    <property type="entry name" value="Self-incomp_S1"/>
    <property type="match status" value="1"/>
</dbReference>
<protein>
    <recommendedName>
        <fullName evidence="6">S-protein homolog</fullName>
    </recommendedName>
</protein>
<keyword evidence="5 6" id="KW-0732">Signal</keyword>
<evidence type="ECO:0000256" key="4">
    <source>
        <dbReference type="ARBA" id="ARBA00022525"/>
    </source>
</evidence>
<organism evidence="7 8">
    <name type="scientific">Arachis hypogaea</name>
    <name type="common">Peanut</name>
    <dbReference type="NCBI Taxonomy" id="3818"/>
    <lineage>
        <taxon>Eukaryota</taxon>
        <taxon>Viridiplantae</taxon>
        <taxon>Streptophyta</taxon>
        <taxon>Embryophyta</taxon>
        <taxon>Tracheophyta</taxon>
        <taxon>Spermatophyta</taxon>
        <taxon>Magnoliopsida</taxon>
        <taxon>eudicotyledons</taxon>
        <taxon>Gunneridae</taxon>
        <taxon>Pentapetalae</taxon>
        <taxon>rosids</taxon>
        <taxon>fabids</taxon>
        <taxon>Fabales</taxon>
        <taxon>Fabaceae</taxon>
        <taxon>Papilionoideae</taxon>
        <taxon>50 kb inversion clade</taxon>
        <taxon>dalbergioids sensu lato</taxon>
        <taxon>Dalbergieae</taxon>
        <taxon>Pterocarpus clade</taxon>
        <taxon>Arachis</taxon>
    </lineage>
</organism>
<dbReference type="PANTHER" id="PTHR31232">
    <property type="match status" value="1"/>
</dbReference>
<evidence type="ECO:0000256" key="2">
    <source>
        <dbReference type="ARBA" id="ARBA00005581"/>
    </source>
</evidence>
<gene>
    <name evidence="7" type="ORF">Ahy_B05g074457</name>
</gene>
<dbReference type="Proteomes" id="UP000289738">
    <property type="component" value="Chromosome B05"/>
</dbReference>
<proteinExistence type="inferred from homology"/>
<dbReference type="AlphaFoldDB" id="A0A444YZ83"/>
<keyword evidence="8" id="KW-1185">Reference proteome</keyword>
<dbReference type="OrthoDB" id="1741532at2759"/>
<dbReference type="EMBL" id="SDMP01000015">
    <property type="protein sequence ID" value="RYR07134.1"/>
    <property type="molecule type" value="Genomic_DNA"/>
</dbReference>
<evidence type="ECO:0000313" key="7">
    <source>
        <dbReference type="EMBL" id="RYR07134.1"/>
    </source>
</evidence>
<sequence>MTISSKSLSKVVIMLILVSFNLNMSMSADTLLNPWGTVHVTINNKLNNKQLFFRCKDKHWDSNPQVAPIGQSWTFHFRNNPFANYLFFCSFGWVEGGISVVRRFDIYDAGRDDDVCQQCTWDISEKGPCRVSGYQAPACYAWKPENV</sequence>
<accession>A0A444YZ83</accession>
<feature type="chain" id="PRO_5025092530" description="S-protein homolog" evidence="6">
    <location>
        <begin position="29"/>
        <end position="147"/>
    </location>
</feature>
<dbReference type="GO" id="GO:0060320">
    <property type="term" value="P:rejection of self pollen"/>
    <property type="evidence" value="ECO:0007669"/>
    <property type="project" value="UniProtKB-KW"/>
</dbReference>
<keyword evidence="3 6" id="KW-0713">Self-incompatibility</keyword>